<protein>
    <submittedName>
        <fullName evidence="3">Cytochrome c oxidase assembly protein</fullName>
    </submittedName>
</protein>
<dbReference type="Pfam" id="PF02630">
    <property type="entry name" value="SCO1-SenC"/>
    <property type="match status" value="1"/>
</dbReference>
<gene>
    <name evidence="3" type="ORF">SporoS204_00860</name>
</gene>
<dbReference type="InterPro" id="IPR003782">
    <property type="entry name" value="SCO1/SenC"/>
</dbReference>
<keyword evidence="4" id="KW-1185">Reference proteome</keyword>
<evidence type="ECO:0000256" key="1">
    <source>
        <dbReference type="ARBA" id="ARBA00010996"/>
    </source>
</evidence>
<evidence type="ECO:0000313" key="3">
    <source>
        <dbReference type="EMBL" id="ARF12847.1"/>
    </source>
</evidence>
<dbReference type="PANTHER" id="PTHR12151:SF25">
    <property type="entry name" value="LINALOOL DEHYDRATASE_ISOMERASE DOMAIN-CONTAINING PROTEIN"/>
    <property type="match status" value="1"/>
</dbReference>
<dbReference type="SUPFAM" id="SSF52833">
    <property type="entry name" value="Thioredoxin-like"/>
    <property type="match status" value="1"/>
</dbReference>
<dbReference type="Gene3D" id="3.40.30.10">
    <property type="entry name" value="Glutaredoxin"/>
    <property type="match status" value="1"/>
</dbReference>
<dbReference type="PROSITE" id="PS51257">
    <property type="entry name" value="PROKAR_LIPOPROTEIN"/>
    <property type="match status" value="1"/>
</dbReference>
<accession>A0ABM6JS46</accession>
<evidence type="ECO:0000313" key="4">
    <source>
        <dbReference type="Proteomes" id="UP000192486"/>
    </source>
</evidence>
<dbReference type="EMBL" id="CP015108">
    <property type="protein sequence ID" value="ARF12847.1"/>
    <property type="molecule type" value="Genomic_DNA"/>
</dbReference>
<feature type="signal peptide" evidence="2">
    <location>
        <begin position="1"/>
        <end position="19"/>
    </location>
</feature>
<organism evidence="3 4">
    <name type="scientific">Sporosarcina ureae</name>
    <dbReference type="NCBI Taxonomy" id="1571"/>
    <lineage>
        <taxon>Bacteria</taxon>
        <taxon>Bacillati</taxon>
        <taxon>Bacillota</taxon>
        <taxon>Bacilli</taxon>
        <taxon>Bacillales</taxon>
        <taxon>Caryophanaceae</taxon>
        <taxon>Sporosarcina</taxon>
    </lineage>
</organism>
<proteinExistence type="inferred from homology"/>
<comment type="similarity">
    <text evidence="1">Belongs to the SCO1/2 family.</text>
</comment>
<dbReference type="Proteomes" id="UP000192486">
    <property type="component" value="Chromosome"/>
</dbReference>
<evidence type="ECO:0000256" key="2">
    <source>
        <dbReference type="SAM" id="SignalP"/>
    </source>
</evidence>
<name>A0ABM6JS46_SPOUR</name>
<sequence>MYKKLLVPLTLIFVLMLSACGGGFKPDHKYKVDSFEFTNQNNETVTDEDLKGSIWLAQFVFTKCTTVCPPMMSNMVTLQEKLIDNNIEDYNIVSFSVDPDVDTPEELAKYLDMFSAPDESKWQMLTGYDMKTIEKIAASSFKQLVKQIPNDDQVIHGVSFGLVNQNNEVVKLYGGNEDVDYDTIVKDIKALIKEGK</sequence>
<keyword evidence="2" id="KW-0732">Signal</keyword>
<dbReference type="RefSeq" id="WP_029053793.1">
    <property type="nucleotide sequence ID" value="NZ_CP015108.1"/>
</dbReference>
<dbReference type="InterPro" id="IPR036249">
    <property type="entry name" value="Thioredoxin-like_sf"/>
</dbReference>
<feature type="chain" id="PRO_5046804556" evidence="2">
    <location>
        <begin position="20"/>
        <end position="196"/>
    </location>
</feature>
<reference evidence="3 4" key="1">
    <citation type="submission" date="2016-04" db="EMBL/GenBank/DDBJ databases">
        <title>Comparative Genomics and Epigenetics of Sporosarcina ureae.</title>
        <authorList>
            <person name="Oliver A.S."/>
            <person name="Cooper K.K."/>
        </authorList>
    </citation>
    <scope>NUCLEOTIDE SEQUENCE [LARGE SCALE GENOMIC DNA]</scope>
    <source>
        <strain evidence="3 4">S204</strain>
    </source>
</reference>
<dbReference type="CDD" id="cd02968">
    <property type="entry name" value="SCO"/>
    <property type="match status" value="1"/>
</dbReference>
<dbReference type="PANTHER" id="PTHR12151">
    <property type="entry name" value="ELECTRON TRANSPORT PROTIN SCO1/SENC FAMILY MEMBER"/>
    <property type="match status" value="1"/>
</dbReference>